<keyword evidence="3" id="KW-0676">Redox-active center</keyword>
<dbReference type="Pfam" id="PF08534">
    <property type="entry name" value="Redoxin"/>
    <property type="match status" value="1"/>
</dbReference>
<dbReference type="Gene3D" id="3.40.30.10">
    <property type="entry name" value="Glutaredoxin"/>
    <property type="match status" value="1"/>
</dbReference>
<dbReference type="GO" id="GO:0030313">
    <property type="term" value="C:cell envelope"/>
    <property type="evidence" value="ECO:0007669"/>
    <property type="project" value="UniProtKB-SubCell"/>
</dbReference>
<evidence type="ECO:0000313" key="6">
    <source>
        <dbReference type="EMBL" id="QJR12273.1"/>
    </source>
</evidence>
<dbReference type="InterPro" id="IPR036249">
    <property type="entry name" value="Thioredoxin-like_sf"/>
</dbReference>
<gene>
    <name evidence="6" type="primary">resA_4</name>
    <name evidence="6" type="ORF">DSM104443_03358</name>
</gene>
<accession>A0A6M4H0V4</accession>
<dbReference type="PROSITE" id="PS51352">
    <property type="entry name" value="THIOREDOXIN_2"/>
    <property type="match status" value="1"/>
</dbReference>
<evidence type="ECO:0000256" key="4">
    <source>
        <dbReference type="SAM" id="SignalP"/>
    </source>
</evidence>
<dbReference type="SUPFAM" id="SSF52833">
    <property type="entry name" value="Thioredoxin-like"/>
    <property type="match status" value="1"/>
</dbReference>
<reference evidence="6 7" key="1">
    <citation type="submission" date="2020-04" db="EMBL/GenBank/DDBJ databases">
        <title>Usitatibacter rugosus gen. nov., sp. nov. and Usitatibacter palustris sp. nov., novel members of Usitatibacteraceae fam. nov. within the order Nitrosomonadales isolated from soil.</title>
        <authorList>
            <person name="Huber K.J."/>
            <person name="Neumann-Schaal M."/>
            <person name="Geppert A."/>
            <person name="Luckner M."/>
            <person name="Wanner G."/>
            <person name="Overmann J."/>
        </authorList>
    </citation>
    <scope>NUCLEOTIDE SEQUENCE [LARGE SCALE GENOMIC DNA]</scope>
    <source>
        <strain evidence="6 7">0125_3</strain>
    </source>
</reference>
<evidence type="ECO:0000256" key="3">
    <source>
        <dbReference type="ARBA" id="ARBA00023284"/>
    </source>
</evidence>
<comment type="subcellular location">
    <subcellularLocation>
        <location evidence="1">Cell envelope</location>
    </subcellularLocation>
</comment>
<dbReference type="GO" id="GO:0015036">
    <property type="term" value="F:disulfide oxidoreductase activity"/>
    <property type="evidence" value="ECO:0007669"/>
    <property type="project" value="UniProtKB-ARBA"/>
</dbReference>
<dbReference type="InterPro" id="IPR017937">
    <property type="entry name" value="Thioredoxin_CS"/>
</dbReference>
<organism evidence="6 7">
    <name type="scientific">Usitatibacter rugosus</name>
    <dbReference type="NCBI Taxonomy" id="2732067"/>
    <lineage>
        <taxon>Bacteria</taxon>
        <taxon>Pseudomonadati</taxon>
        <taxon>Pseudomonadota</taxon>
        <taxon>Betaproteobacteria</taxon>
        <taxon>Nitrosomonadales</taxon>
        <taxon>Usitatibacteraceae</taxon>
        <taxon>Usitatibacter</taxon>
    </lineage>
</organism>
<dbReference type="PANTHER" id="PTHR42852:SF18">
    <property type="entry name" value="CHROMOSOME UNDETERMINED SCAFFOLD_47, WHOLE GENOME SHOTGUN SEQUENCE"/>
    <property type="match status" value="1"/>
</dbReference>
<evidence type="ECO:0000259" key="5">
    <source>
        <dbReference type="PROSITE" id="PS51352"/>
    </source>
</evidence>
<evidence type="ECO:0000256" key="1">
    <source>
        <dbReference type="ARBA" id="ARBA00004196"/>
    </source>
</evidence>
<feature type="domain" description="Thioredoxin" evidence="5">
    <location>
        <begin position="21"/>
        <end position="161"/>
    </location>
</feature>
<name>A0A6M4H0V4_9PROT</name>
<sequence length="163" mass="17897">MLRFVVLLLALSANVAFAAAPQIGDKAPERLGLSRYGDSLVTTQYAGKVLVVTFWASWCAPCRAEMPMLEGLQRVVGKDKLEVVSLNIETRDEYKLAMRQIPKTEITIAHDANKATQSLYGVTAIPHLFVIDRKGTIVAMHKGYSEKGFERIIGDIHAALTAP</sequence>
<dbReference type="PANTHER" id="PTHR42852">
    <property type="entry name" value="THIOL:DISULFIDE INTERCHANGE PROTEIN DSBE"/>
    <property type="match status" value="1"/>
</dbReference>
<proteinExistence type="predicted"/>
<dbReference type="InterPro" id="IPR013740">
    <property type="entry name" value="Redoxin"/>
</dbReference>
<dbReference type="Proteomes" id="UP000501534">
    <property type="component" value="Chromosome"/>
</dbReference>
<evidence type="ECO:0000313" key="7">
    <source>
        <dbReference type="Proteomes" id="UP000501534"/>
    </source>
</evidence>
<evidence type="ECO:0000256" key="2">
    <source>
        <dbReference type="ARBA" id="ARBA00022748"/>
    </source>
</evidence>
<dbReference type="InterPro" id="IPR050553">
    <property type="entry name" value="Thioredoxin_ResA/DsbE_sf"/>
</dbReference>
<dbReference type="KEGG" id="uru:DSM104443_03358"/>
<dbReference type="CDD" id="cd02966">
    <property type="entry name" value="TlpA_like_family"/>
    <property type="match status" value="1"/>
</dbReference>
<dbReference type="RefSeq" id="WP_171094340.1">
    <property type="nucleotide sequence ID" value="NZ_CP053069.1"/>
</dbReference>
<keyword evidence="7" id="KW-1185">Reference proteome</keyword>
<keyword evidence="4" id="KW-0732">Signal</keyword>
<feature type="signal peptide" evidence="4">
    <location>
        <begin position="1"/>
        <end position="18"/>
    </location>
</feature>
<feature type="chain" id="PRO_5026833283" evidence="4">
    <location>
        <begin position="19"/>
        <end position="163"/>
    </location>
</feature>
<dbReference type="AlphaFoldDB" id="A0A6M4H0V4"/>
<dbReference type="GO" id="GO:0017004">
    <property type="term" value="P:cytochrome complex assembly"/>
    <property type="evidence" value="ECO:0007669"/>
    <property type="project" value="UniProtKB-KW"/>
</dbReference>
<protein>
    <submittedName>
        <fullName evidence="6">Thiol-disulfide oxidoreductase ResA</fullName>
    </submittedName>
</protein>
<dbReference type="InterPro" id="IPR013766">
    <property type="entry name" value="Thioredoxin_domain"/>
</dbReference>
<dbReference type="PROSITE" id="PS00194">
    <property type="entry name" value="THIOREDOXIN_1"/>
    <property type="match status" value="1"/>
</dbReference>
<dbReference type="EMBL" id="CP053069">
    <property type="protein sequence ID" value="QJR12273.1"/>
    <property type="molecule type" value="Genomic_DNA"/>
</dbReference>
<keyword evidence="2" id="KW-0201">Cytochrome c-type biogenesis</keyword>